<sequence>QMEILKELFTKTNIAYIQLVNYEADDIIASFITQTSQQHPDTSFDIFTRDKDLLQLLSKNTNILKYISGKITLYTAEQFYQEYNFLPSSYVDYLSLIGDNIDNIEGVRGIGPVSANKLLQQFSTAENIFRNFATLSEPTNVKSLLAGKEELIYRNKKVISLDQSLSLPIVDCSFN</sequence>
<dbReference type="Proteomes" id="UP000789920">
    <property type="component" value="Unassembled WGS sequence"/>
</dbReference>
<protein>
    <submittedName>
        <fullName evidence="1">14168_t:CDS:1</fullName>
    </submittedName>
</protein>
<evidence type="ECO:0000313" key="2">
    <source>
        <dbReference type="Proteomes" id="UP000789920"/>
    </source>
</evidence>
<name>A0ACA9SNF4_9GLOM</name>
<reference evidence="1" key="1">
    <citation type="submission" date="2021-06" db="EMBL/GenBank/DDBJ databases">
        <authorList>
            <person name="Kallberg Y."/>
            <person name="Tangrot J."/>
            <person name="Rosling A."/>
        </authorList>
    </citation>
    <scope>NUCLEOTIDE SEQUENCE</scope>
    <source>
        <strain evidence="1">MA461A</strain>
    </source>
</reference>
<organism evidence="1 2">
    <name type="scientific">Racocetra persica</name>
    <dbReference type="NCBI Taxonomy" id="160502"/>
    <lineage>
        <taxon>Eukaryota</taxon>
        <taxon>Fungi</taxon>
        <taxon>Fungi incertae sedis</taxon>
        <taxon>Mucoromycota</taxon>
        <taxon>Glomeromycotina</taxon>
        <taxon>Glomeromycetes</taxon>
        <taxon>Diversisporales</taxon>
        <taxon>Gigasporaceae</taxon>
        <taxon>Racocetra</taxon>
    </lineage>
</organism>
<keyword evidence="2" id="KW-1185">Reference proteome</keyword>
<accession>A0ACA9SNF4</accession>
<feature type="non-terminal residue" evidence="1">
    <location>
        <position position="1"/>
    </location>
</feature>
<proteinExistence type="predicted"/>
<evidence type="ECO:0000313" key="1">
    <source>
        <dbReference type="EMBL" id="CAG8844845.1"/>
    </source>
</evidence>
<gene>
    <name evidence="1" type="ORF">RPERSI_LOCUS33384</name>
</gene>
<comment type="caution">
    <text evidence="1">The sequence shown here is derived from an EMBL/GenBank/DDBJ whole genome shotgun (WGS) entry which is preliminary data.</text>
</comment>
<dbReference type="EMBL" id="CAJVQC010144287">
    <property type="protein sequence ID" value="CAG8844845.1"/>
    <property type="molecule type" value="Genomic_DNA"/>
</dbReference>